<dbReference type="PROSITE" id="PS50823">
    <property type="entry name" value="KH_TYPE_2"/>
    <property type="match status" value="1"/>
</dbReference>
<dbReference type="GO" id="GO:0003729">
    <property type="term" value="F:mRNA binding"/>
    <property type="evidence" value="ECO:0007669"/>
    <property type="project" value="UniProtKB-UniRule"/>
</dbReference>
<keyword evidence="4 8" id="KW-0689">Ribosomal protein</keyword>
<evidence type="ECO:0000313" key="12">
    <source>
        <dbReference type="Proteomes" id="UP000366872"/>
    </source>
</evidence>
<comment type="similarity">
    <text evidence="1 8 9">Belongs to the universal ribosomal protein uS3 family.</text>
</comment>
<comment type="function">
    <text evidence="6 8">Binds the lower part of the 30S subunit head. Binds mRNA in the 70S ribosome, positioning it for translation.</text>
</comment>
<keyword evidence="3 8" id="KW-0694">RNA-binding</keyword>
<dbReference type="InterPro" id="IPR005704">
    <property type="entry name" value="Ribosomal_uS3_bac-typ"/>
</dbReference>
<keyword evidence="2 8" id="KW-0699">rRNA-binding</keyword>
<dbReference type="Pfam" id="PF07650">
    <property type="entry name" value="KH_2"/>
    <property type="match status" value="1"/>
</dbReference>
<evidence type="ECO:0000256" key="9">
    <source>
        <dbReference type="RuleBase" id="RU003624"/>
    </source>
</evidence>
<evidence type="ECO:0000256" key="5">
    <source>
        <dbReference type="ARBA" id="ARBA00023274"/>
    </source>
</evidence>
<feature type="domain" description="KH type-2" evidence="10">
    <location>
        <begin position="39"/>
        <end position="107"/>
    </location>
</feature>
<evidence type="ECO:0000256" key="6">
    <source>
        <dbReference type="ARBA" id="ARBA00024998"/>
    </source>
</evidence>
<keyword evidence="5 8" id="KW-0687">Ribonucleoprotein</keyword>
<dbReference type="GO" id="GO:0003735">
    <property type="term" value="F:structural constituent of ribosome"/>
    <property type="evidence" value="ECO:0007669"/>
    <property type="project" value="InterPro"/>
</dbReference>
<dbReference type="InterPro" id="IPR001351">
    <property type="entry name" value="Ribosomal_uS3_C"/>
</dbReference>
<dbReference type="PROSITE" id="PS50084">
    <property type="entry name" value="KH_TYPE_1"/>
    <property type="match status" value="1"/>
</dbReference>
<name>A0A6C2U6X0_PONDE</name>
<dbReference type="RefSeq" id="WP_136081343.1">
    <property type="nucleotide sequence ID" value="NZ_CAAHFG010000003.1"/>
</dbReference>
<evidence type="ECO:0000313" key="11">
    <source>
        <dbReference type="EMBL" id="VGO15770.1"/>
    </source>
</evidence>
<evidence type="ECO:0000256" key="8">
    <source>
        <dbReference type="HAMAP-Rule" id="MF_01309"/>
    </source>
</evidence>
<dbReference type="Gene3D" id="3.30.1140.32">
    <property type="entry name" value="Ribosomal protein S3, C-terminal domain"/>
    <property type="match status" value="1"/>
</dbReference>
<dbReference type="PROSITE" id="PS00548">
    <property type="entry name" value="RIBOSOMAL_S3"/>
    <property type="match status" value="1"/>
</dbReference>
<dbReference type="Gene3D" id="3.30.300.20">
    <property type="match status" value="1"/>
</dbReference>
<gene>
    <name evidence="8 11" type="primary">rpsC</name>
    <name evidence="11" type="ORF">PDESU_04355</name>
</gene>
<dbReference type="GO" id="GO:0006412">
    <property type="term" value="P:translation"/>
    <property type="evidence" value="ECO:0007669"/>
    <property type="project" value="UniProtKB-UniRule"/>
</dbReference>
<keyword evidence="12" id="KW-1185">Reference proteome</keyword>
<dbReference type="FunFam" id="3.30.300.20:FF:000001">
    <property type="entry name" value="30S ribosomal protein S3"/>
    <property type="match status" value="1"/>
</dbReference>
<dbReference type="PANTHER" id="PTHR11760:SF19">
    <property type="entry name" value="SMALL RIBOSOMAL SUBUNIT PROTEIN US3C"/>
    <property type="match status" value="1"/>
</dbReference>
<dbReference type="InterPro" id="IPR018280">
    <property type="entry name" value="Ribosomal_uS3_CS"/>
</dbReference>
<proteinExistence type="inferred from homology"/>
<accession>A0A6C2U6X0</accession>
<dbReference type="AlphaFoldDB" id="A0A6C2U6X0"/>
<evidence type="ECO:0000256" key="4">
    <source>
        <dbReference type="ARBA" id="ARBA00022980"/>
    </source>
</evidence>
<dbReference type="HAMAP" id="MF_01309_B">
    <property type="entry name" value="Ribosomal_uS3_B"/>
    <property type="match status" value="1"/>
</dbReference>
<dbReference type="GO" id="GO:0022627">
    <property type="term" value="C:cytosolic small ribosomal subunit"/>
    <property type="evidence" value="ECO:0007669"/>
    <property type="project" value="TreeGrafter"/>
</dbReference>
<dbReference type="CDD" id="cd02412">
    <property type="entry name" value="KH-II_30S_S3"/>
    <property type="match status" value="1"/>
</dbReference>
<sequence>MGQKVNPIGMRLALTKDWRSRWYADKRDFGTMLKEDVDIRKLVSERLKDAAVSDIYIERYANRIRVTIKSARPGLVIGRKGEDIDKLREVLSKKTGKEVYIEIAEVKKPDLDATLVAANVAMQLERRVSHRRAMKRALQMAMENGALGIKILAGGRLNGAEIARSESYKEGKIPLHTLRANIDYGTAEANTVAGIIGIKVWICKESETKA</sequence>
<dbReference type="InterPro" id="IPR057258">
    <property type="entry name" value="Ribosomal_uS3"/>
</dbReference>
<dbReference type="SUPFAM" id="SSF54814">
    <property type="entry name" value="Prokaryotic type KH domain (KH-domain type II)"/>
    <property type="match status" value="1"/>
</dbReference>
<dbReference type="EMBL" id="CAAHFG010000003">
    <property type="protein sequence ID" value="VGO15770.1"/>
    <property type="molecule type" value="Genomic_DNA"/>
</dbReference>
<evidence type="ECO:0000259" key="10">
    <source>
        <dbReference type="PROSITE" id="PS50823"/>
    </source>
</evidence>
<dbReference type="GO" id="GO:0019843">
    <property type="term" value="F:rRNA binding"/>
    <property type="evidence" value="ECO:0007669"/>
    <property type="project" value="UniProtKB-UniRule"/>
</dbReference>
<dbReference type="SUPFAM" id="SSF54821">
    <property type="entry name" value="Ribosomal protein S3 C-terminal domain"/>
    <property type="match status" value="1"/>
</dbReference>
<evidence type="ECO:0000256" key="2">
    <source>
        <dbReference type="ARBA" id="ARBA00022730"/>
    </source>
</evidence>
<dbReference type="PANTHER" id="PTHR11760">
    <property type="entry name" value="30S/40S RIBOSOMAL PROTEIN S3"/>
    <property type="match status" value="1"/>
</dbReference>
<dbReference type="Pfam" id="PF00189">
    <property type="entry name" value="Ribosomal_S3_C"/>
    <property type="match status" value="1"/>
</dbReference>
<comment type="subunit">
    <text evidence="8">Part of the 30S ribosomal subunit. Forms a tight complex with proteins S10 and S14.</text>
</comment>
<dbReference type="InterPro" id="IPR015946">
    <property type="entry name" value="KH_dom-like_a/b"/>
</dbReference>
<dbReference type="SMART" id="SM00322">
    <property type="entry name" value="KH"/>
    <property type="match status" value="1"/>
</dbReference>
<evidence type="ECO:0000256" key="3">
    <source>
        <dbReference type="ARBA" id="ARBA00022884"/>
    </source>
</evidence>
<organism evidence="11 12">
    <name type="scientific">Pontiella desulfatans</name>
    <dbReference type="NCBI Taxonomy" id="2750659"/>
    <lineage>
        <taxon>Bacteria</taxon>
        <taxon>Pseudomonadati</taxon>
        <taxon>Kiritimatiellota</taxon>
        <taxon>Kiritimatiellia</taxon>
        <taxon>Kiritimatiellales</taxon>
        <taxon>Pontiellaceae</taxon>
        <taxon>Pontiella</taxon>
    </lineage>
</organism>
<reference evidence="11 12" key="1">
    <citation type="submission" date="2019-04" db="EMBL/GenBank/DDBJ databases">
        <authorList>
            <person name="Van Vliet M D."/>
        </authorList>
    </citation>
    <scope>NUCLEOTIDE SEQUENCE [LARGE SCALE GENOMIC DNA]</scope>
    <source>
        <strain evidence="11 12">F1</strain>
    </source>
</reference>
<dbReference type="InterPro" id="IPR004044">
    <property type="entry name" value="KH_dom_type_2"/>
</dbReference>
<dbReference type="InterPro" id="IPR009019">
    <property type="entry name" value="KH_sf_prok-type"/>
</dbReference>
<dbReference type="InterPro" id="IPR036419">
    <property type="entry name" value="Ribosomal_S3_C_sf"/>
</dbReference>
<protein>
    <recommendedName>
        <fullName evidence="7 8">Small ribosomal subunit protein uS3</fullName>
    </recommendedName>
</protein>
<evidence type="ECO:0000256" key="7">
    <source>
        <dbReference type="ARBA" id="ARBA00035257"/>
    </source>
</evidence>
<dbReference type="NCBIfam" id="TIGR01009">
    <property type="entry name" value="rpsC_bact"/>
    <property type="match status" value="1"/>
</dbReference>
<dbReference type="InterPro" id="IPR004087">
    <property type="entry name" value="KH_dom"/>
</dbReference>
<dbReference type="Proteomes" id="UP000366872">
    <property type="component" value="Unassembled WGS sequence"/>
</dbReference>
<evidence type="ECO:0000256" key="1">
    <source>
        <dbReference type="ARBA" id="ARBA00010761"/>
    </source>
</evidence>